<organism evidence="1 2">
    <name type="scientific">Abyssobacteria bacterium (strain SURF_5)</name>
    <dbReference type="NCBI Taxonomy" id="2093360"/>
    <lineage>
        <taxon>Bacteria</taxon>
        <taxon>Pseudomonadati</taxon>
        <taxon>Candidatus Hydrogenedentota</taxon>
        <taxon>Candidatus Abyssobacteria</taxon>
    </lineage>
</organism>
<dbReference type="EMBL" id="QZKU01000014">
    <property type="protein sequence ID" value="RJP26016.1"/>
    <property type="molecule type" value="Genomic_DNA"/>
</dbReference>
<evidence type="ECO:0000313" key="2">
    <source>
        <dbReference type="Proteomes" id="UP000265882"/>
    </source>
</evidence>
<sequence length="108" mass="12627">MKNSDVRQLELGGGLQQEYTRANDDELMRRVDKIINDTTRNVRPYLNRMVKDVERLLEGSFIRTPSSTLLDDMVQGLEKDIRKFVQEVRALKRWSQPNPPDSSSNHLR</sequence>
<reference evidence="1 2" key="1">
    <citation type="journal article" date="2017" name="ISME J.">
        <title>Energy and carbon metabolisms in a deep terrestrial subsurface fluid microbial community.</title>
        <authorList>
            <person name="Momper L."/>
            <person name="Jungbluth S.P."/>
            <person name="Lee M.D."/>
            <person name="Amend J.P."/>
        </authorList>
    </citation>
    <scope>NUCLEOTIDE SEQUENCE [LARGE SCALE GENOMIC DNA]</scope>
    <source>
        <strain evidence="1">SURF_5</strain>
    </source>
</reference>
<proteinExistence type="predicted"/>
<gene>
    <name evidence="1" type="ORF">C4520_01390</name>
</gene>
<name>A0A3A4P6A1_ABYX5</name>
<comment type="caution">
    <text evidence="1">The sequence shown here is derived from an EMBL/GenBank/DDBJ whole genome shotgun (WGS) entry which is preliminary data.</text>
</comment>
<dbReference type="AlphaFoldDB" id="A0A3A4P6A1"/>
<accession>A0A3A4P6A1</accession>
<evidence type="ECO:0000313" key="1">
    <source>
        <dbReference type="EMBL" id="RJP26016.1"/>
    </source>
</evidence>
<dbReference type="Proteomes" id="UP000265882">
    <property type="component" value="Unassembled WGS sequence"/>
</dbReference>
<protein>
    <submittedName>
        <fullName evidence="1">Uncharacterized protein</fullName>
    </submittedName>
</protein>